<protein>
    <recommendedName>
        <fullName evidence="3 8">NADH-ubiquinone oxidoreductase chain 1</fullName>
        <ecNumber evidence="8">7.1.1.2</ecNumber>
    </recommendedName>
</protein>
<dbReference type="AlphaFoldDB" id="A0A1W5YRP2"/>
<evidence type="ECO:0000256" key="4">
    <source>
        <dbReference type="ARBA" id="ARBA00022692"/>
    </source>
</evidence>
<comment type="catalytic activity">
    <reaction evidence="8">
        <text>a ubiquinone + NADH + 5 H(+)(in) = a ubiquinol + NAD(+) + 4 H(+)(out)</text>
        <dbReference type="Rhea" id="RHEA:29091"/>
        <dbReference type="Rhea" id="RHEA-COMP:9565"/>
        <dbReference type="Rhea" id="RHEA-COMP:9566"/>
        <dbReference type="ChEBI" id="CHEBI:15378"/>
        <dbReference type="ChEBI" id="CHEBI:16389"/>
        <dbReference type="ChEBI" id="CHEBI:17976"/>
        <dbReference type="ChEBI" id="CHEBI:57540"/>
        <dbReference type="ChEBI" id="CHEBI:57945"/>
        <dbReference type="EC" id="7.1.1.2"/>
    </reaction>
</comment>
<feature type="transmembrane region" description="Helical" evidence="9">
    <location>
        <begin position="6"/>
        <end position="26"/>
    </location>
</feature>
<keyword evidence="7" id="KW-0520">NAD</keyword>
<evidence type="ECO:0000256" key="7">
    <source>
        <dbReference type="RuleBase" id="RU000471"/>
    </source>
</evidence>
<feature type="transmembrane region" description="Helical" evidence="9">
    <location>
        <begin position="143"/>
        <end position="166"/>
    </location>
</feature>
<evidence type="ECO:0000313" key="10">
    <source>
        <dbReference type="EMBL" id="ARI50056.1"/>
    </source>
</evidence>
<evidence type="ECO:0000256" key="6">
    <source>
        <dbReference type="ARBA" id="ARBA00023136"/>
    </source>
</evidence>
<feature type="transmembrane region" description="Helical" evidence="9">
    <location>
        <begin position="290"/>
        <end position="312"/>
    </location>
</feature>
<dbReference type="InterPro" id="IPR018086">
    <property type="entry name" value="NADH_UbQ_OxRdtase_su1_CS"/>
</dbReference>
<proteinExistence type="inferred from homology"/>
<comment type="similarity">
    <text evidence="2 7">Belongs to the complex I subunit 1 family.</text>
</comment>
<dbReference type="EC" id="7.1.1.2" evidence="8"/>
<keyword evidence="4 7" id="KW-0812">Transmembrane</keyword>
<reference evidence="10" key="1">
    <citation type="journal article" date="2017" name="J. Molluscan Stud.">
        <title>Denser mitogenomic sampling improves resolution of the phylogeny of the superfamily Trochoidea (Gastropoda: Vetigastropoda).</title>
        <authorList>
            <person name="Uribe J.E."/>
            <person name="Williams S.T."/>
            <person name="Templado J."/>
            <person name="Abalde S."/>
            <person name="Zardoya R."/>
        </authorList>
    </citation>
    <scope>NUCLEOTIDE SEQUENCE</scope>
</reference>
<keyword evidence="8 10" id="KW-0496">Mitochondrion</keyword>
<evidence type="ECO:0000256" key="3">
    <source>
        <dbReference type="ARBA" id="ARBA00021009"/>
    </source>
</evidence>
<dbReference type="HAMAP" id="MF_01350">
    <property type="entry name" value="NDH1_NuoH"/>
    <property type="match status" value="1"/>
</dbReference>
<dbReference type="EMBL" id="KY205707">
    <property type="protein sequence ID" value="ARI50056.1"/>
    <property type="molecule type" value="Genomic_DNA"/>
</dbReference>
<dbReference type="PANTHER" id="PTHR11432:SF3">
    <property type="entry name" value="NADH-UBIQUINONE OXIDOREDUCTASE CHAIN 1"/>
    <property type="match status" value="1"/>
</dbReference>
<feature type="transmembrane region" description="Helical" evidence="9">
    <location>
        <begin position="98"/>
        <end position="122"/>
    </location>
</feature>
<keyword evidence="8" id="KW-0830">Ubiquinone</keyword>
<organism evidence="10">
    <name type="scientific">Steromphala umbilicaris</name>
    <dbReference type="NCBI Taxonomy" id="2072697"/>
    <lineage>
        <taxon>Eukaryota</taxon>
        <taxon>Metazoa</taxon>
        <taxon>Spiralia</taxon>
        <taxon>Lophotrochozoa</taxon>
        <taxon>Mollusca</taxon>
        <taxon>Gastropoda</taxon>
        <taxon>Vetigastropoda</taxon>
        <taxon>Trochida</taxon>
        <taxon>Trochoidea</taxon>
        <taxon>Trochidae</taxon>
        <taxon>Cantharidinae</taxon>
        <taxon>Steromphala</taxon>
    </lineage>
</organism>
<dbReference type="GO" id="GO:0003954">
    <property type="term" value="F:NADH dehydrogenase activity"/>
    <property type="evidence" value="ECO:0007669"/>
    <property type="project" value="TreeGrafter"/>
</dbReference>
<sequence>MTLSSLLCSVLTYICVLLGVAFFTLLERKGLGYFQIRKGPNKVGLGGLPQPLADAAKLFTKELAKPTVANQSPYFLAPVVSLILALLLWEVYPSSNSGGYFVWGVLFFLCVSSLNVYGTLLAGWASNSKYALLGAIRAVAQTISYEVSLALILLFVLFVCSSFSFLEIKSMYGGLWLGMLLFPIALVWFVSCVAETNRAPFDFAEGESELVSGFNIEYSAGGFALIFMAEYGNILVMSLFTAILFFGGADLFVVEMDLVMSVKILFFAFLFVWVRATLPRFRYDLLMGLTWKSFLPVSLAGLIFVIGVLFLFG</sequence>
<evidence type="ECO:0000256" key="8">
    <source>
        <dbReference type="RuleBase" id="RU000473"/>
    </source>
</evidence>
<evidence type="ECO:0000256" key="9">
    <source>
        <dbReference type="SAM" id="Phobius"/>
    </source>
</evidence>
<dbReference type="PROSITE" id="PS00667">
    <property type="entry name" value="COMPLEX1_ND1_1"/>
    <property type="match status" value="1"/>
</dbReference>
<evidence type="ECO:0000256" key="1">
    <source>
        <dbReference type="ARBA" id="ARBA00004141"/>
    </source>
</evidence>
<dbReference type="InterPro" id="IPR001694">
    <property type="entry name" value="NADH_UbQ_OxRdtase_su1/FPO"/>
</dbReference>
<feature type="transmembrane region" description="Helical" evidence="9">
    <location>
        <begin position="74"/>
        <end position="92"/>
    </location>
</feature>
<feature type="transmembrane region" description="Helical" evidence="9">
    <location>
        <begin position="223"/>
        <end position="246"/>
    </location>
</feature>
<dbReference type="GO" id="GO:0008137">
    <property type="term" value="F:NADH dehydrogenase (ubiquinone) activity"/>
    <property type="evidence" value="ECO:0007669"/>
    <property type="project" value="UniProtKB-EC"/>
</dbReference>
<dbReference type="GO" id="GO:0005743">
    <property type="term" value="C:mitochondrial inner membrane"/>
    <property type="evidence" value="ECO:0007669"/>
    <property type="project" value="UniProtKB-SubCell"/>
</dbReference>
<feature type="transmembrane region" description="Helical" evidence="9">
    <location>
        <begin position="258"/>
        <end position="278"/>
    </location>
</feature>
<dbReference type="Pfam" id="PF00146">
    <property type="entry name" value="NADHdh"/>
    <property type="match status" value="1"/>
</dbReference>
<evidence type="ECO:0000256" key="5">
    <source>
        <dbReference type="ARBA" id="ARBA00022989"/>
    </source>
</evidence>
<keyword evidence="5 9" id="KW-1133">Transmembrane helix</keyword>
<evidence type="ECO:0000256" key="2">
    <source>
        <dbReference type="ARBA" id="ARBA00010535"/>
    </source>
</evidence>
<comment type="subcellular location">
    <subcellularLocation>
        <location evidence="1">Membrane</location>
        <topology evidence="1">Multi-pass membrane protein</topology>
    </subcellularLocation>
    <subcellularLocation>
        <location evidence="7">Mitochondrion inner membrane</location>
        <topology evidence="7">Multi-pass membrane protein</topology>
    </subcellularLocation>
</comment>
<dbReference type="PANTHER" id="PTHR11432">
    <property type="entry name" value="NADH DEHYDROGENASE SUBUNIT 1"/>
    <property type="match status" value="1"/>
</dbReference>
<dbReference type="GO" id="GO:0009060">
    <property type="term" value="P:aerobic respiration"/>
    <property type="evidence" value="ECO:0007669"/>
    <property type="project" value="TreeGrafter"/>
</dbReference>
<feature type="transmembrane region" description="Helical" evidence="9">
    <location>
        <begin position="172"/>
        <end position="194"/>
    </location>
</feature>
<name>A0A1W5YRP2_9VEST</name>
<keyword evidence="6 9" id="KW-0472">Membrane</keyword>
<accession>A0A1W5YRP2</accession>
<geneLocation type="mitochondrion" evidence="10"/>
<dbReference type="PROSITE" id="PS00668">
    <property type="entry name" value="COMPLEX1_ND1_2"/>
    <property type="match status" value="1"/>
</dbReference>